<gene>
    <name evidence="3" type="ORF">HHUSO_G779</name>
</gene>
<dbReference type="PANTHER" id="PTHR35453:SF1">
    <property type="entry name" value="PROSTATE ANDROGEN-REGULATED MUCIN-LIKE PROTEIN 1"/>
    <property type="match status" value="1"/>
</dbReference>
<organism evidence="3 4">
    <name type="scientific">Huso huso</name>
    <name type="common">Beluga</name>
    <name type="synonym">Acipenser huso</name>
    <dbReference type="NCBI Taxonomy" id="61971"/>
    <lineage>
        <taxon>Eukaryota</taxon>
        <taxon>Metazoa</taxon>
        <taxon>Chordata</taxon>
        <taxon>Craniata</taxon>
        <taxon>Vertebrata</taxon>
        <taxon>Euteleostomi</taxon>
        <taxon>Actinopterygii</taxon>
        <taxon>Chondrostei</taxon>
        <taxon>Acipenseriformes</taxon>
        <taxon>Acipenseridae</taxon>
        <taxon>Huso</taxon>
    </lineage>
</organism>
<sequence length="104" mass="10978">MTATNMGSTVPISTTPTTAVVTTSTIHTSAADSIVTSHKVDEKIPINALSSGSVIAIVIAVIAIVLLVFGAAYHLKMRRSSYGRLYDDDYGSVGNFNNPLYDNS</sequence>
<dbReference type="EMBL" id="JAHFZB010000001">
    <property type="protein sequence ID" value="KAK6494265.1"/>
    <property type="molecule type" value="Genomic_DNA"/>
</dbReference>
<name>A0ABR1AB16_HUSHU</name>
<evidence type="ECO:0000313" key="3">
    <source>
        <dbReference type="EMBL" id="KAK6494265.1"/>
    </source>
</evidence>
<keyword evidence="2" id="KW-0812">Transmembrane</keyword>
<protein>
    <submittedName>
        <fullName evidence="3">Prostate androgen-regulated mucin-like protein 1</fullName>
    </submittedName>
</protein>
<dbReference type="InterPro" id="IPR031431">
    <property type="entry name" value="PARM1"/>
</dbReference>
<feature type="compositionally biased region" description="Polar residues" evidence="1">
    <location>
        <begin position="94"/>
        <end position="104"/>
    </location>
</feature>
<reference evidence="3 4" key="1">
    <citation type="submission" date="2021-05" db="EMBL/GenBank/DDBJ databases">
        <authorList>
            <person name="Zahm M."/>
            <person name="Klopp C."/>
            <person name="Cabau C."/>
            <person name="Kuhl H."/>
            <person name="Suciu R."/>
            <person name="Ciorpac M."/>
            <person name="Holostenco D."/>
            <person name="Gessner J."/>
            <person name="Wuertz S."/>
            <person name="Hohne C."/>
            <person name="Stock M."/>
            <person name="Gislard M."/>
            <person name="Lluch J."/>
            <person name="Milhes M."/>
            <person name="Lampietro C."/>
            <person name="Lopez Roques C."/>
            <person name="Donnadieu C."/>
            <person name="Du K."/>
            <person name="Schartl M."/>
            <person name="Guiguen Y."/>
        </authorList>
    </citation>
    <scope>NUCLEOTIDE SEQUENCE [LARGE SCALE GENOMIC DNA]</scope>
    <source>
        <strain evidence="3">Hh-F2</strain>
        <tissue evidence="3">Blood</tissue>
    </source>
</reference>
<feature type="region of interest" description="Disordered" evidence="1">
    <location>
        <begin position="84"/>
        <end position="104"/>
    </location>
</feature>
<feature type="transmembrane region" description="Helical" evidence="2">
    <location>
        <begin position="54"/>
        <end position="75"/>
    </location>
</feature>
<dbReference type="Pfam" id="PF17061">
    <property type="entry name" value="PARM"/>
    <property type="match status" value="1"/>
</dbReference>
<keyword evidence="2" id="KW-1133">Transmembrane helix</keyword>
<dbReference type="Proteomes" id="UP001369086">
    <property type="component" value="Unassembled WGS sequence"/>
</dbReference>
<accession>A0ABR1AB16</accession>
<comment type="caution">
    <text evidence="3">The sequence shown here is derived from an EMBL/GenBank/DDBJ whole genome shotgun (WGS) entry which is preliminary data.</text>
</comment>
<evidence type="ECO:0000313" key="4">
    <source>
        <dbReference type="Proteomes" id="UP001369086"/>
    </source>
</evidence>
<dbReference type="PANTHER" id="PTHR35453">
    <property type="entry name" value="PROSTATE ANDROGEN-REGULATED MUCIN-LIKE PROTEIN 1"/>
    <property type="match status" value="1"/>
</dbReference>
<proteinExistence type="predicted"/>
<evidence type="ECO:0000256" key="1">
    <source>
        <dbReference type="SAM" id="MobiDB-lite"/>
    </source>
</evidence>
<keyword evidence="4" id="KW-1185">Reference proteome</keyword>
<evidence type="ECO:0000256" key="2">
    <source>
        <dbReference type="SAM" id="Phobius"/>
    </source>
</evidence>
<keyword evidence="2" id="KW-0472">Membrane</keyword>